<reference evidence="2" key="1">
    <citation type="submission" date="2011-07" db="EMBL/GenBank/DDBJ databases">
        <authorList>
            <consortium name="Caenorhabditis brenneri Sequencing and Analysis Consortium"/>
            <person name="Wilson R.K."/>
        </authorList>
    </citation>
    <scope>NUCLEOTIDE SEQUENCE [LARGE SCALE GENOMIC DNA]</scope>
    <source>
        <strain evidence="2">PB2801</strain>
    </source>
</reference>
<name>G0PA23_CAEBE</name>
<dbReference type="InParanoid" id="G0PA23"/>
<dbReference type="AlphaFoldDB" id="G0PA23"/>
<dbReference type="HOGENOM" id="CLU_2575968_0_0_1"/>
<evidence type="ECO:0000313" key="2">
    <source>
        <dbReference type="Proteomes" id="UP000008068"/>
    </source>
</evidence>
<proteinExistence type="predicted"/>
<evidence type="ECO:0000313" key="1">
    <source>
        <dbReference type="EMBL" id="EGT48826.1"/>
    </source>
</evidence>
<dbReference type="Proteomes" id="UP000008068">
    <property type="component" value="Unassembled WGS sequence"/>
</dbReference>
<sequence>MNIIEDQCFIPASRIPMKVYINVSPDAGKECGKLEKRRTKVVKLITDGQYEERTEYKYTFPKTANITFIVAMHSEESPERV</sequence>
<organism evidence="2">
    <name type="scientific">Caenorhabditis brenneri</name>
    <name type="common">Nematode worm</name>
    <dbReference type="NCBI Taxonomy" id="135651"/>
    <lineage>
        <taxon>Eukaryota</taxon>
        <taxon>Metazoa</taxon>
        <taxon>Ecdysozoa</taxon>
        <taxon>Nematoda</taxon>
        <taxon>Chromadorea</taxon>
        <taxon>Rhabditida</taxon>
        <taxon>Rhabditina</taxon>
        <taxon>Rhabditomorpha</taxon>
        <taxon>Rhabditoidea</taxon>
        <taxon>Rhabditidae</taxon>
        <taxon>Peloderinae</taxon>
        <taxon>Caenorhabditis</taxon>
    </lineage>
</organism>
<protein>
    <submittedName>
        <fullName evidence="1">Uncharacterized protein</fullName>
    </submittedName>
</protein>
<dbReference type="EMBL" id="GL380164">
    <property type="protein sequence ID" value="EGT48826.1"/>
    <property type="molecule type" value="Genomic_DNA"/>
</dbReference>
<gene>
    <name evidence="1" type="ORF">CAEBREN_12288</name>
</gene>
<keyword evidence="2" id="KW-1185">Reference proteome</keyword>
<accession>G0PA23</accession>